<proteinExistence type="predicted"/>
<accession>A0A653IEQ0</accession>
<evidence type="ECO:0000313" key="2">
    <source>
        <dbReference type="Proteomes" id="UP000439752"/>
    </source>
</evidence>
<sequence length="154" mass="17868">MHITFEKLLYREDYQIALHQLVTDEGNGHRISLYFRGHTDQTMVIIGDYSCNYFQLSFEADSILLRAPDLYELDEGLEYSSIPLVLFKDSALLTFATAWMGLKRDPSRDWTHYAIRAFEDDIHILSPRPPVFTDLGHKISDYVVKQTLNPPADR</sequence>
<protein>
    <submittedName>
        <fullName evidence="1">Uncharacterized protein</fullName>
    </submittedName>
</protein>
<dbReference type="AlphaFoldDB" id="A0A653IEQ0"/>
<dbReference type="RefSeq" id="WP_159173656.1">
    <property type="nucleotide sequence ID" value="NZ_LR732312.1"/>
</dbReference>
<name>A0A653IEQ0_9BACL</name>
<organism evidence="1 2">
    <name type="scientific">Exiguobacterium oxidotolerans</name>
    <dbReference type="NCBI Taxonomy" id="223958"/>
    <lineage>
        <taxon>Bacteria</taxon>
        <taxon>Bacillati</taxon>
        <taxon>Bacillota</taxon>
        <taxon>Bacilli</taxon>
        <taxon>Bacillales</taxon>
        <taxon>Bacillales Family XII. Incertae Sedis</taxon>
        <taxon>Exiguobacterium</taxon>
    </lineage>
</organism>
<dbReference type="EMBL" id="CABWKQ010000028">
    <property type="protein sequence ID" value="VWX37681.1"/>
    <property type="molecule type" value="Genomic_DNA"/>
</dbReference>
<reference evidence="1 2" key="1">
    <citation type="submission" date="2019-10" db="EMBL/GenBank/DDBJ databases">
        <authorList>
            <person name="Karimi E."/>
        </authorList>
    </citation>
    <scope>NUCLEOTIDE SEQUENCE [LARGE SCALE GENOMIC DNA]</scope>
    <source>
        <strain evidence="1">Exiguobacterium sp. 9Y</strain>
    </source>
</reference>
<gene>
    <name evidence="1" type="ORF">EXIGUO9Y_340008</name>
</gene>
<dbReference type="Proteomes" id="UP000439752">
    <property type="component" value="Unassembled WGS sequence"/>
</dbReference>
<keyword evidence="2" id="KW-1185">Reference proteome</keyword>
<evidence type="ECO:0000313" key="1">
    <source>
        <dbReference type="EMBL" id="VWX37681.1"/>
    </source>
</evidence>